<dbReference type="InterPro" id="IPR050905">
    <property type="entry name" value="Plant_NBS-LRR"/>
</dbReference>
<dbReference type="PANTHER" id="PTHR33463">
    <property type="entry name" value="NB-ARC DOMAIN-CONTAINING PROTEIN-RELATED"/>
    <property type="match status" value="1"/>
</dbReference>
<feature type="coiled-coil region" evidence="5">
    <location>
        <begin position="33"/>
        <end position="60"/>
    </location>
</feature>
<reference evidence="8" key="1">
    <citation type="journal article" date="2023" name="Science">
        <title>Elucidation of the pathway for biosynthesis of saponin adjuvants from the soapbark tree.</title>
        <authorList>
            <person name="Reed J."/>
            <person name="Orme A."/>
            <person name="El-Demerdash A."/>
            <person name="Owen C."/>
            <person name="Martin L.B.B."/>
            <person name="Misra R.C."/>
            <person name="Kikuchi S."/>
            <person name="Rejzek M."/>
            <person name="Martin A.C."/>
            <person name="Harkess A."/>
            <person name="Leebens-Mack J."/>
            <person name="Louveau T."/>
            <person name="Stephenson M.J."/>
            <person name="Osbourn A."/>
        </authorList>
    </citation>
    <scope>NUCLEOTIDE SEQUENCE</scope>
    <source>
        <strain evidence="8">S10</strain>
    </source>
</reference>
<protein>
    <submittedName>
        <fullName evidence="8">Disease resistance protein</fullName>
    </submittedName>
</protein>
<feature type="compositionally biased region" description="Acidic residues" evidence="6">
    <location>
        <begin position="2158"/>
        <end position="2167"/>
    </location>
</feature>
<organism evidence="8 9">
    <name type="scientific">Quillaja saponaria</name>
    <name type="common">Soap bark tree</name>
    <dbReference type="NCBI Taxonomy" id="32244"/>
    <lineage>
        <taxon>Eukaryota</taxon>
        <taxon>Viridiplantae</taxon>
        <taxon>Streptophyta</taxon>
        <taxon>Embryophyta</taxon>
        <taxon>Tracheophyta</taxon>
        <taxon>Spermatophyta</taxon>
        <taxon>Magnoliopsida</taxon>
        <taxon>eudicotyledons</taxon>
        <taxon>Gunneridae</taxon>
        <taxon>Pentapetalae</taxon>
        <taxon>rosids</taxon>
        <taxon>fabids</taxon>
        <taxon>Fabales</taxon>
        <taxon>Quillajaceae</taxon>
        <taxon>Quillaja</taxon>
    </lineage>
</organism>
<evidence type="ECO:0000256" key="1">
    <source>
        <dbReference type="ARBA" id="ARBA00008894"/>
    </source>
</evidence>
<dbReference type="SMART" id="SM00382">
    <property type="entry name" value="AAA"/>
    <property type="match status" value="1"/>
</dbReference>
<dbReference type="Gene3D" id="3.40.50.300">
    <property type="entry name" value="P-loop containing nucleotide triphosphate hydrolases"/>
    <property type="match status" value="1"/>
</dbReference>
<name>A0AAD7PD35_QUISA</name>
<dbReference type="InterPro" id="IPR003593">
    <property type="entry name" value="AAA+_ATPase"/>
</dbReference>
<dbReference type="Pfam" id="PF13855">
    <property type="entry name" value="LRR_8"/>
    <property type="match status" value="1"/>
</dbReference>
<evidence type="ECO:0000256" key="5">
    <source>
        <dbReference type="SAM" id="Coils"/>
    </source>
</evidence>
<dbReference type="Pfam" id="PF00931">
    <property type="entry name" value="NB-ARC"/>
    <property type="match status" value="2"/>
</dbReference>
<dbReference type="GO" id="GO:0043531">
    <property type="term" value="F:ADP binding"/>
    <property type="evidence" value="ECO:0007669"/>
    <property type="project" value="InterPro"/>
</dbReference>
<evidence type="ECO:0000256" key="3">
    <source>
        <dbReference type="ARBA" id="ARBA00022821"/>
    </source>
</evidence>
<dbReference type="Gene3D" id="3.80.10.10">
    <property type="entry name" value="Ribonuclease Inhibitor"/>
    <property type="match status" value="7"/>
</dbReference>
<dbReference type="SUPFAM" id="SSF52047">
    <property type="entry name" value="RNI-like"/>
    <property type="match status" value="2"/>
</dbReference>
<keyword evidence="4" id="KW-0067">ATP-binding</keyword>
<dbReference type="GO" id="GO:0006952">
    <property type="term" value="P:defense response"/>
    <property type="evidence" value="ECO:0007669"/>
    <property type="project" value="UniProtKB-KW"/>
</dbReference>
<evidence type="ECO:0000259" key="7">
    <source>
        <dbReference type="SMART" id="SM00382"/>
    </source>
</evidence>
<dbReference type="PANTHER" id="PTHR33463:SF198">
    <property type="entry name" value="RPP4C3"/>
    <property type="match status" value="1"/>
</dbReference>
<evidence type="ECO:0000313" key="8">
    <source>
        <dbReference type="EMBL" id="KAJ7950385.1"/>
    </source>
</evidence>
<dbReference type="GO" id="GO:0005524">
    <property type="term" value="F:ATP binding"/>
    <property type="evidence" value="ECO:0007669"/>
    <property type="project" value="UniProtKB-KW"/>
</dbReference>
<dbReference type="Proteomes" id="UP001163823">
    <property type="component" value="Chromosome 11"/>
</dbReference>
<dbReference type="InterPro" id="IPR027417">
    <property type="entry name" value="P-loop_NTPase"/>
</dbReference>
<feature type="domain" description="AAA+ ATPase" evidence="7">
    <location>
        <begin position="177"/>
        <end position="370"/>
    </location>
</feature>
<dbReference type="PRINTS" id="PR00364">
    <property type="entry name" value="DISEASERSIST"/>
</dbReference>
<proteinExistence type="inferred from homology"/>
<dbReference type="SUPFAM" id="SSF52540">
    <property type="entry name" value="P-loop containing nucleoside triphosphate hydrolases"/>
    <property type="match status" value="1"/>
</dbReference>
<feature type="region of interest" description="Disordered" evidence="6">
    <location>
        <begin position="2135"/>
        <end position="2255"/>
    </location>
</feature>
<keyword evidence="5" id="KW-0175">Coiled coil</keyword>
<keyword evidence="2" id="KW-0547">Nucleotide-binding</keyword>
<evidence type="ECO:0000256" key="2">
    <source>
        <dbReference type="ARBA" id="ARBA00022741"/>
    </source>
</evidence>
<feature type="compositionally biased region" description="Basic and acidic residues" evidence="6">
    <location>
        <begin position="2135"/>
        <end position="2157"/>
    </location>
</feature>
<evidence type="ECO:0000313" key="9">
    <source>
        <dbReference type="Proteomes" id="UP001163823"/>
    </source>
</evidence>
<dbReference type="InterPro" id="IPR002182">
    <property type="entry name" value="NB-ARC"/>
</dbReference>
<dbReference type="SUPFAM" id="SSF52058">
    <property type="entry name" value="L domain-like"/>
    <property type="match status" value="3"/>
</dbReference>
<sequence>MEIVIAIAGKIAEYAVEPIGRRLGYVCCYRCNVKELGDEINKLQAARKTLQHRVEEERRKGLEIESFVQPWLDRVDEIKCEVEEFQKDTGHSHAVCSKWWCPTPNLWARHQLSRRAKKMAKDVVEVKEKEPPIERVAYRPALQGLASTSAAATRGFTTLESRMPIVKMIMEALMDPSVNMIGVYGLGGVGKTTLVKEIAVKAKEANVFDVVVMAVVTQTPDLKRIQSEIADLLGLKFDEESVLGRASRLRERINKEKKILVILDDIWRRIDLEEVGIPFEENYKRREKDLEQVELPFGGKHIRREKHLEQVELPFGGKHKKRERGLGEVEHKRRENYNSCKILLTSRNKEVLSRDMGTQKDFQIQLLTEAETWRLFQAMVGDVNIVNDTVLHPIAIEVAKKCAGLPVSIVTVARALKNNNLPAWKDALNQLTRFENEGMIARVYSALELSYNQLESDEVRNFVLLCGILGEISFIDDLLKYSMGLGIIKYRDNVEGARNRMYTLISTLKASCLLLGDDSSEKVQMHTIVREVAISIANRKHNAFIVKFGDELKEWPLKDSLRRCTQIILDYCEIQELPDRLETPQLQFFILVNKNSSLSIPDSFFEGMGELKVLDLTDMHITSLPMSFRFLTSLRTLCLDYCVLENMALIGALKNLEILSLRNSVMKQLPSEIQQLTRLRMLDLTGSEVEMIPQFIISSLTKLEELYTGNTSIKWEAEGPNEQRNASFTELGNCPRLTALEIHIKEAPSMDFFKKLERFKILIGDVWEWTVMSNISKTLKLKLKTRIIHLEHGINMLLKRVEDLYLDEMNGGSNIIPDLNGEGFPNLKHVLVQNNVEIKYIIGGILHPYVSFPKLESMVLNNLGNLEAICNKQLMVNSFGNLRTMKVRNCNNMKNLFTFTSGFFQLLFELEVSECESLEEILVIGREETISHNEGCNRVEFPHLHSLILQDLPKLNGFGVQKCENEIMSSRTQSSQKRSTSAVLVPLFDEKVAFPKLVTLKLSKIRFNNLWDDQLSASYSTESLTTLIVEGCDSIKHLFTSSTATCLTNLRHLEISKCESMEEIIIIEETTIKDEITFPKLQTMKISGMDNLKTTWPPHLASNSCSSLKIMEVNNARKLVTICPSYVLRNFEKLEMLTVNDCESVKEIFDLNATETHSEVATRLKELRLDGLPNLKHIWSKDPEGIFRFHDLQVVEVSRCKELEYLFPASIAIKGLLKLQRLELSYCGLKNVVAAGEKMEQIVNFAFPRLNFLSLVNLDLLDSFYPATYNLECPSLQSFQVVNCEKLEVLATKQLNFQEEIREHEFQTEKAQALFSADKMLPNLVVLSLGKKDIMQIWKGEFPLLRFDKLKIILVGSFRDVTDTFSYYFLQRTPNLELLFVFDCYFKEIFPSERHEDQERQTWSFPRLKSLRLWRLPQLEHICEEGSQLDPVLEILNSLVLLECPRLTIIAPSSASFCNLTFLEVGSCNGLTFLFSSSTAKSLVNLTTLRIKLCFSLEEIVESKADEAKDEISFSKLRTLELVSLENLKNYSSNKYCTFNFPSLELVIVRQCHAMRTFSEGPLSTPKLKNVKVGKGQTKDDYRWKGNLNATMREVFQEMLQQKEYLRLSAFPELREVWGGHIDQPNTNFWNLRYLVVEKCDFLTNAVLPSHLLHLLINLVELEVKDCDQVEIIFEIKLQEERSNRATCLKKMTLNNLPKLKTVWNKDLQGIFSFQNLKTVEAHSCPMLGYLFPPSIAKDLQQLEEIAIERCGLEVIVVEDVKREERPSFVAFEFPKLISLFLLNLPRLRGFYPGRHSIEWPMLRKVDVFHCNSLELFASEHESNRGTFPKSQFESIIDGQHPLLSIEKVVPNLEEMAVNGKDITKLCHEQSRPNLLHRIKILHLRSFFQEQSILYPCTFLKRIPNLNTLTIGWSDFKVLFPSEELDKDCTPTLQKLRSLTLESLDNFECIWDGDSTLPNILENLEYLQLRKCSSLIKLSPFSISLRNLISLEVSDCRGLMNLLTFPIAKSLDNLEKMRIINCESMEEIVANEEDEKGIVDHEIVFEELVYLQLDSLPRLTSFCRGSNCALNFPALEQVIVTQCPVMTTFSSGVIRAPLLEAIFQTEEMDKPCWNADLNTTIDMIFKETVNKKKDKEKKGVREGVQKNETEDATTKEEEKEEEEEEEGAMTKAEEGMWTEEKGAEEDGKEEGKVDDTETKEEDKKWAEETQVDDKGGHKGNEGDQNKKPDSPSQSLDELKSNNRKGMVPSTSELFKLDKNKETKIIPSLSKLPSTAPSSAGVGLSFSWQPSQASYTSSNTDEFIGATDVAGPVPSTTEAKVTNTTDLVTLSTSIMEVGMPQNLSHETAKTISCGKIASSSSTQAFIPYTSVDNTSPVLTQGAQVTLALSTVAAVLTQIPTMHTDSPTPAVLPLSLVNSHLLPTGSSIQMAATIPFTPITDMAMFRGLGLLHKKFIPLLEEAMSKHPELWTRRPQEYSNEFSLWGFHALGRVLDFLRTVRIRDITSERKREFSRLWLELGAFGFDLTWLEPSYHKVMTCSVDEPKIKRSEELKGEVISLAKDLREKVAVVEDKLVKVMTELTEASKNSTNPDYVIDF</sequence>
<evidence type="ECO:0000256" key="4">
    <source>
        <dbReference type="ARBA" id="ARBA00022840"/>
    </source>
</evidence>
<keyword evidence="3" id="KW-0611">Plant defense</keyword>
<dbReference type="Gene3D" id="1.10.8.430">
    <property type="entry name" value="Helical domain of apoptotic protease-activating factors"/>
    <property type="match status" value="1"/>
</dbReference>
<comment type="similarity">
    <text evidence="1">Belongs to the disease resistance NB-LRR family.</text>
</comment>
<dbReference type="InterPro" id="IPR032675">
    <property type="entry name" value="LRR_dom_sf"/>
</dbReference>
<dbReference type="InterPro" id="IPR042197">
    <property type="entry name" value="Apaf_helical"/>
</dbReference>
<comment type="caution">
    <text evidence="8">The sequence shown here is derived from an EMBL/GenBank/DDBJ whole genome shotgun (WGS) entry which is preliminary data.</text>
</comment>
<dbReference type="KEGG" id="qsa:O6P43_026586"/>
<dbReference type="EMBL" id="JARAOO010000011">
    <property type="protein sequence ID" value="KAJ7950385.1"/>
    <property type="molecule type" value="Genomic_DNA"/>
</dbReference>
<accession>A0AAD7PD35</accession>
<keyword evidence="9" id="KW-1185">Reference proteome</keyword>
<feature type="compositionally biased region" description="Basic and acidic residues" evidence="6">
    <location>
        <begin position="2171"/>
        <end position="2229"/>
    </location>
</feature>
<dbReference type="InterPro" id="IPR001611">
    <property type="entry name" value="Leu-rich_rpt"/>
</dbReference>
<gene>
    <name evidence="8" type="ORF">O6P43_026586</name>
</gene>
<dbReference type="Pfam" id="PF23247">
    <property type="entry name" value="LRR_RPS2"/>
    <property type="match status" value="5"/>
</dbReference>
<evidence type="ECO:0000256" key="6">
    <source>
        <dbReference type="SAM" id="MobiDB-lite"/>
    </source>
</evidence>
<dbReference type="InterPro" id="IPR057135">
    <property type="entry name" value="At4g27190-like_LRR"/>
</dbReference>